<gene>
    <name evidence="1" type="ORF">LEP1GSC133_2641</name>
</gene>
<sequence length="77" mass="9248">MSRRNGFLTMIHAIPINKTAFYSGYPKNTLSLFKTQIPIILRYLEITSNLYKIEYRKFHYKTLLQRKILVLYYGVLE</sequence>
<evidence type="ECO:0000313" key="1">
    <source>
        <dbReference type="EMBL" id="EMO61007.1"/>
    </source>
</evidence>
<evidence type="ECO:0000313" key="2">
    <source>
        <dbReference type="Proteomes" id="UP000012159"/>
    </source>
</evidence>
<protein>
    <submittedName>
        <fullName evidence="1">Uncharacterized protein</fullName>
    </submittedName>
</protein>
<dbReference type="AlphaFoldDB" id="M6VU35"/>
<proteinExistence type="predicted"/>
<name>M6VU35_LEPBO</name>
<dbReference type="STRING" id="1192866.LEP1GSC133_2641"/>
<accession>M6VU35</accession>
<dbReference type="Proteomes" id="UP000012159">
    <property type="component" value="Unassembled WGS sequence"/>
</dbReference>
<reference evidence="1 2" key="1">
    <citation type="submission" date="2013-01" db="EMBL/GenBank/DDBJ databases">
        <authorList>
            <person name="Harkins D.M."/>
            <person name="Durkin A.S."/>
            <person name="Brinkac L.M."/>
            <person name="Haft D.H."/>
            <person name="Selengut J.D."/>
            <person name="Sanka R."/>
            <person name="DePew J."/>
            <person name="Purushe J."/>
            <person name="Picardeau M."/>
            <person name="Werts C."/>
            <person name="Goarant C."/>
            <person name="Vinetz J.M."/>
            <person name="Sutton G.G."/>
            <person name="Nierman W.C."/>
            <person name="Fouts D.E."/>
        </authorList>
    </citation>
    <scope>NUCLEOTIDE SEQUENCE [LARGE SCALE GENOMIC DNA]</scope>
    <source>
        <strain evidence="1 2">200901868</strain>
    </source>
</reference>
<organism evidence="1 2">
    <name type="scientific">Leptospira borgpetersenii serovar Pomona str. 200901868</name>
    <dbReference type="NCBI Taxonomy" id="1192866"/>
    <lineage>
        <taxon>Bacteria</taxon>
        <taxon>Pseudomonadati</taxon>
        <taxon>Spirochaetota</taxon>
        <taxon>Spirochaetia</taxon>
        <taxon>Leptospirales</taxon>
        <taxon>Leptospiraceae</taxon>
        <taxon>Leptospira</taxon>
    </lineage>
</organism>
<comment type="caution">
    <text evidence="1">The sequence shown here is derived from an EMBL/GenBank/DDBJ whole genome shotgun (WGS) entry which is preliminary data.</text>
</comment>
<dbReference type="EMBL" id="AKWF02000109">
    <property type="protein sequence ID" value="EMO61007.1"/>
    <property type="molecule type" value="Genomic_DNA"/>
</dbReference>